<comment type="pathway">
    <text evidence="2">Purine metabolism; 7-cyano-7-deazaguanine biosynthesis.</text>
</comment>
<evidence type="ECO:0000256" key="7">
    <source>
        <dbReference type="ARBA" id="ARBA00048807"/>
    </source>
</evidence>
<comment type="function">
    <text evidence="1">Catalyzes the conversion of 7,8-dihydroneopterin triphosphate (H2NTP) to 6-carboxy-5,6,7,8-tetrahydropterin (CPH4) and acetaldehyde.</text>
</comment>
<dbReference type="EMBL" id="CATKSH010000002">
    <property type="protein sequence ID" value="CAI9119590.1"/>
    <property type="molecule type" value="Genomic_DNA"/>
</dbReference>
<keyword evidence="9" id="KW-1185">Reference proteome</keyword>
<dbReference type="GO" id="GO:0070497">
    <property type="term" value="F:6-carboxytetrahydropterin synthase activity"/>
    <property type="evidence" value="ECO:0007669"/>
    <property type="project" value="UniProtKB-EC"/>
</dbReference>
<dbReference type="InterPro" id="IPR038418">
    <property type="entry name" value="6-PTP_synth/QueD_sf"/>
</dbReference>
<reference evidence="8" key="1">
    <citation type="submission" date="2023-03" db="EMBL/GenBank/DDBJ databases">
        <authorList>
            <person name="Cleenwerck I."/>
        </authorList>
    </citation>
    <scope>NUCLEOTIDE SEQUENCE</scope>
    <source>
        <strain evidence="8">LMG 32879</strain>
    </source>
</reference>
<evidence type="ECO:0000313" key="9">
    <source>
        <dbReference type="Proteomes" id="UP001176960"/>
    </source>
</evidence>
<dbReference type="RefSeq" id="WP_289841705.1">
    <property type="nucleotide sequence ID" value="NZ_CATKSH010000002.1"/>
</dbReference>
<evidence type="ECO:0000256" key="6">
    <source>
        <dbReference type="ARBA" id="ARBA00031449"/>
    </source>
</evidence>
<evidence type="ECO:0000256" key="1">
    <source>
        <dbReference type="ARBA" id="ARBA00002285"/>
    </source>
</evidence>
<comment type="caution">
    <text evidence="8">The sequence shown here is derived from an EMBL/GenBank/DDBJ whole genome shotgun (WGS) entry which is preliminary data.</text>
</comment>
<sequence>MSGAELIFTRRFSMGHRLIDGASETCALPHGHNEYVTVTLYPTRDRALDGRGNMVVPFRQAKDRWHAFVDTRLDHGLQLSETDPLLNWFRLNEPERAARIVVTPGDPTTELMAALLMAKITAILRSEGDLLRCRSIELKETPTNTVRLTGEAMDFLPVVKRTAAACWWHRPDFSIADVPAPSDSSTPVAMAPR</sequence>
<evidence type="ECO:0000256" key="2">
    <source>
        <dbReference type="ARBA" id="ARBA00005061"/>
    </source>
</evidence>
<dbReference type="Gene3D" id="3.30.479.10">
    <property type="entry name" value="6-pyruvoyl tetrahydropterin synthase/QueD"/>
    <property type="match status" value="1"/>
</dbReference>
<gene>
    <name evidence="8" type="ORF">LMG32879_000408</name>
</gene>
<accession>A0AA35UTS7</accession>
<evidence type="ECO:0000256" key="5">
    <source>
        <dbReference type="ARBA" id="ARBA00018141"/>
    </source>
</evidence>
<comment type="catalytic activity">
    <reaction evidence="7">
        <text>7,8-dihydroneopterin 3'-triphosphate + H2O = 6-carboxy-5,6,7,8-tetrahydropterin + triphosphate + acetaldehyde + 2 H(+)</text>
        <dbReference type="Rhea" id="RHEA:27966"/>
        <dbReference type="ChEBI" id="CHEBI:15343"/>
        <dbReference type="ChEBI" id="CHEBI:15377"/>
        <dbReference type="ChEBI" id="CHEBI:15378"/>
        <dbReference type="ChEBI" id="CHEBI:18036"/>
        <dbReference type="ChEBI" id="CHEBI:58462"/>
        <dbReference type="ChEBI" id="CHEBI:61032"/>
        <dbReference type="EC" id="4.1.2.50"/>
    </reaction>
</comment>
<dbReference type="Proteomes" id="UP001176960">
    <property type="component" value="Unassembled WGS sequence"/>
</dbReference>
<dbReference type="SUPFAM" id="SSF55620">
    <property type="entry name" value="Tetrahydrobiopterin biosynthesis enzymes-like"/>
    <property type="match status" value="1"/>
</dbReference>
<proteinExistence type="inferred from homology"/>
<name>A0AA35UTS7_9PROT</name>
<dbReference type="AlphaFoldDB" id="A0AA35UTS7"/>
<organism evidence="8 9">
    <name type="scientific">Brytella acorum</name>
    <dbReference type="NCBI Taxonomy" id="2959299"/>
    <lineage>
        <taxon>Bacteria</taxon>
        <taxon>Pseudomonadati</taxon>
        <taxon>Pseudomonadota</taxon>
        <taxon>Alphaproteobacteria</taxon>
        <taxon>Acetobacterales</taxon>
        <taxon>Acetobacteraceae</taxon>
        <taxon>Brytella</taxon>
    </lineage>
</organism>
<dbReference type="EC" id="4.1.2.50" evidence="4"/>
<dbReference type="InterPro" id="IPR007115">
    <property type="entry name" value="6-PTP_synth/QueD"/>
</dbReference>
<protein>
    <recommendedName>
        <fullName evidence="5">6-carboxy-5,6,7,8-tetrahydropterin synthase</fullName>
        <ecNumber evidence="4">4.1.2.50</ecNumber>
    </recommendedName>
    <alternativeName>
        <fullName evidence="6">Queuosine biosynthesis protein QueD</fullName>
    </alternativeName>
</protein>
<dbReference type="Pfam" id="PF01242">
    <property type="entry name" value="PTPS"/>
    <property type="match status" value="1"/>
</dbReference>
<evidence type="ECO:0000313" key="8">
    <source>
        <dbReference type="EMBL" id="CAI9119590.1"/>
    </source>
</evidence>
<evidence type="ECO:0000256" key="4">
    <source>
        <dbReference type="ARBA" id="ARBA00012982"/>
    </source>
</evidence>
<comment type="similarity">
    <text evidence="3">Belongs to the PTPS family. QueD subfamily.</text>
</comment>
<evidence type="ECO:0000256" key="3">
    <source>
        <dbReference type="ARBA" id="ARBA00008900"/>
    </source>
</evidence>